<dbReference type="InterPro" id="IPR003111">
    <property type="entry name" value="Lon_prtase_N"/>
</dbReference>
<keyword evidence="7" id="KW-0862">Zinc</keyword>
<proteinExistence type="inferred from homology"/>
<dbReference type="InterPro" id="IPR046336">
    <property type="entry name" value="Lon_prtase_N_sf"/>
</dbReference>
<protein>
    <recommendedName>
        <fullName evidence="4">Protein cereblon</fullName>
    </recommendedName>
</protein>
<dbReference type="Gene3D" id="2.30.130.40">
    <property type="entry name" value="LON domain-like"/>
    <property type="match status" value="1"/>
</dbReference>
<keyword evidence="6" id="KW-0833">Ubl conjugation pathway</keyword>
<feature type="region of interest" description="Disordered" evidence="9">
    <location>
        <begin position="11"/>
        <end position="42"/>
    </location>
</feature>
<dbReference type="PROSITE" id="PS51787">
    <property type="entry name" value="LON_N"/>
    <property type="match status" value="1"/>
</dbReference>
<organism evidence="12 13">
    <name type="scientific">Coccomyxa subellipsoidea</name>
    <dbReference type="NCBI Taxonomy" id="248742"/>
    <lineage>
        <taxon>Eukaryota</taxon>
        <taxon>Viridiplantae</taxon>
        <taxon>Chlorophyta</taxon>
        <taxon>core chlorophytes</taxon>
        <taxon>Trebouxiophyceae</taxon>
        <taxon>Trebouxiophyceae incertae sedis</taxon>
        <taxon>Coccomyxaceae</taxon>
        <taxon>Coccomyxa</taxon>
    </lineage>
</organism>
<dbReference type="PROSITE" id="PS51788">
    <property type="entry name" value="CULT"/>
    <property type="match status" value="1"/>
</dbReference>
<dbReference type="Gene3D" id="2.170.150.20">
    <property type="entry name" value="Peptide methionine sulfoxide reductase"/>
    <property type="match status" value="1"/>
</dbReference>
<dbReference type="EMBL" id="JALJOT010000015">
    <property type="protein sequence ID" value="KAK9902627.1"/>
    <property type="molecule type" value="Genomic_DNA"/>
</dbReference>
<evidence type="ECO:0000256" key="6">
    <source>
        <dbReference type="ARBA" id="ARBA00022786"/>
    </source>
</evidence>
<dbReference type="SUPFAM" id="SSF88697">
    <property type="entry name" value="PUA domain-like"/>
    <property type="match status" value="1"/>
</dbReference>
<dbReference type="SMART" id="SM00464">
    <property type="entry name" value="LON"/>
    <property type="match status" value="1"/>
</dbReference>
<keyword evidence="13" id="KW-1185">Reference proteome</keyword>
<dbReference type="Pfam" id="PF02190">
    <property type="entry name" value="LON_substr_bdg"/>
    <property type="match status" value="1"/>
</dbReference>
<comment type="subcellular location">
    <subcellularLocation>
        <location evidence="1">Nucleus</location>
    </subcellularLocation>
</comment>
<gene>
    <name evidence="12" type="ORF">WJX75_000490</name>
</gene>
<feature type="domain" description="Lon N-terminal" evidence="10">
    <location>
        <begin position="84"/>
        <end position="289"/>
    </location>
</feature>
<dbReference type="CDD" id="cd15777">
    <property type="entry name" value="CRBN_C_like"/>
    <property type="match status" value="1"/>
</dbReference>
<evidence type="ECO:0000259" key="10">
    <source>
        <dbReference type="PROSITE" id="PS51787"/>
    </source>
</evidence>
<evidence type="ECO:0000256" key="3">
    <source>
        <dbReference type="ARBA" id="ARBA00005293"/>
    </source>
</evidence>
<keyword evidence="5" id="KW-0479">Metal-binding</keyword>
<dbReference type="Pfam" id="PF03226">
    <property type="entry name" value="Yippee-Mis18"/>
    <property type="match status" value="1"/>
</dbReference>
<evidence type="ECO:0000256" key="2">
    <source>
        <dbReference type="ARBA" id="ARBA00004906"/>
    </source>
</evidence>
<accession>A0ABR2YCT3</accession>
<dbReference type="InterPro" id="IPR034750">
    <property type="entry name" value="CULT"/>
</dbReference>
<evidence type="ECO:0000313" key="12">
    <source>
        <dbReference type="EMBL" id="KAK9902627.1"/>
    </source>
</evidence>
<name>A0ABR2YCT3_9CHLO</name>
<keyword evidence="8" id="KW-0539">Nucleus</keyword>
<sequence>MAHLIVYFPEEERESIEDEGSSDGSSGSFHFSTTPEDEFLPEDGDERAVVPLDPSLAGLHTYLGDCEDLAHSDATLEDGHICKLPVLTFPDVVVMPGCTLPLLVSNSRAHWVVEQALAAPAPYKCLIAVIFSQQRRVARGQIGCTALLRKLHREDNGIWPSTLKVIAEGCQRFEVLEAPRPQATQLHWDVRICSDAPTPRLPREAGIGAAHWAPWAWHACDAWALADTARRLFAEVAPEVAVLRGDPVAVGYWLARNLPVGPAARQRLLEAATPTHRLRAVLAHLRAGAGERLLCRDCQHEIGRAKDSLRITDEGPAGMFVNQGGYVHDLVALRGVRSGSVGLQGRPTTDCSWFRGYAWTIAVCAHCSMHLGWQFTSRSARLSPPSFYGLRRNNLSSRPVAAQGNGLSDMGIAA</sequence>
<evidence type="ECO:0000256" key="4">
    <source>
        <dbReference type="ARBA" id="ARBA00014394"/>
    </source>
</evidence>
<evidence type="ECO:0000256" key="5">
    <source>
        <dbReference type="ARBA" id="ARBA00022723"/>
    </source>
</evidence>
<dbReference type="Gene3D" id="1.20.58.1480">
    <property type="match status" value="1"/>
</dbReference>
<dbReference type="InterPro" id="IPR015947">
    <property type="entry name" value="PUA-like_sf"/>
</dbReference>
<evidence type="ECO:0000313" key="13">
    <source>
        <dbReference type="Proteomes" id="UP001491310"/>
    </source>
</evidence>
<comment type="pathway">
    <text evidence="2">Protein modification; protein ubiquitination.</text>
</comment>
<feature type="compositionally biased region" description="Acidic residues" evidence="9">
    <location>
        <begin position="11"/>
        <end position="21"/>
    </location>
</feature>
<dbReference type="InterPro" id="IPR004910">
    <property type="entry name" value="Yippee/Mis18/Cereblon"/>
</dbReference>
<evidence type="ECO:0000256" key="9">
    <source>
        <dbReference type="SAM" id="MobiDB-lite"/>
    </source>
</evidence>
<dbReference type="Proteomes" id="UP001491310">
    <property type="component" value="Unassembled WGS sequence"/>
</dbReference>
<comment type="caution">
    <text evidence="12">The sequence shown here is derived from an EMBL/GenBank/DDBJ whole genome shotgun (WGS) entry which is preliminary data.</text>
</comment>
<evidence type="ECO:0000256" key="8">
    <source>
        <dbReference type="ARBA" id="ARBA00023242"/>
    </source>
</evidence>
<evidence type="ECO:0000259" key="11">
    <source>
        <dbReference type="PROSITE" id="PS51788"/>
    </source>
</evidence>
<evidence type="ECO:0000256" key="1">
    <source>
        <dbReference type="ARBA" id="ARBA00004123"/>
    </source>
</evidence>
<comment type="similarity">
    <text evidence="3">Belongs to the CRBN family.</text>
</comment>
<reference evidence="12 13" key="1">
    <citation type="journal article" date="2024" name="Nat. Commun.">
        <title>Phylogenomics reveals the evolutionary origins of lichenization in chlorophyte algae.</title>
        <authorList>
            <person name="Puginier C."/>
            <person name="Libourel C."/>
            <person name="Otte J."/>
            <person name="Skaloud P."/>
            <person name="Haon M."/>
            <person name="Grisel S."/>
            <person name="Petersen M."/>
            <person name="Berrin J.G."/>
            <person name="Delaux P.M."/>
            <person name="Dal Grande F."/>
            <person name="Keller J."/>
        </authorList>
    </citation>
    <scope>NUCLEOTIDE SEQUENCE [LARGE SCALE GENOMIC DNA]</scope>
    <source>
        <strain evidence="12 13">SAG 216-7</strain>
    </source>
</reference>
<feature type="domain" description="CULT" evidence="11">
    <location>
        <begin position="290"/>
        <end position="399"/>
    </location>
</feature>
<evidence type="ECO:0000256" key="7">
    <source>
        <dbReference type="ARBA" id="ARBA00022833"/>
    </source>
</evidence>